<reference evidence="1 2" key="1">
    <citation type="submission" date="2024-02" db="EMBL/GenBank/DDBJ databases">
        <authorList>
            <person name="Nijsse B."/>
            <person name="Sprong H."/>
        </authorList>
    </citation>
    <scope>NUCLEOTIDE SEQUENCE [LARGE SCALE GENOMIC DNA]</scope>
    <source>
        <strain evidence="1">OB144</strain>
    </source>
</reference>
<name>A0ABM9NDP6_RICHE</name>
<organism evidence="1 2">
    <name type="scientific">Rickettsia helvetica</name>
    <dbReference type="NCBI Taxonomy" id="35789"/>
    <lineage>
        <taxon>Bacteria</taxon>
        <taxon>Pseudomonadati</taxon>
        <taxon>Pseudomonadota</taxon>
        <taxon>Alphaproteobacteria</taxon>
        <taxon>Rickettsiales</taxon>
        <taxon>Rickettsiaceae</taxon>
        <taxon>Rickettsieae</taxon>
        <taxon>Rickettsia</taxon>
        <taxon>spotted fever group</taxon>
    </lineage>
</organism>
<sequence length="76" mass="8370">MLLITKYIQVNINYGKNQKFKSYGVGVKANKLIEFDFVGLGLEAAFWNQPKMLTATPLKESCKQGGLGAVNFLSLA</sequence>
<dbReference type="Proteomes" id="UP001642485">
    <property type="component" value="Chromosome"/>
</dbReference>
<evidence type="ECO:0000313" key="1">
    <source>
        <dbReference type="EMBL" id="CAK9121711.1"/>
    </source>
</evidence>
<evidence type="ECO:0000313" key="2">
    <source>
        <dbReference type="Proteomes" id="UP001642485"/>
    </source>
</evidence>
<gene>
    <name evidence="1" type="ORF">OB144RH_08000</name>
</gene>
<proteinExistence type="predicted"/>
<keyword evidence="2" id="KW-1185">Reference proteome</keyword>
<protein>
    <submittedName>
        <fullName evidence="1">Uncharacterized protein</fullName>
    </submittedName>
</protein>
<dbReference type="EMBL" id="OZ018776">
    <property type="protein sequence ID" value="CAK9121711.1"/>
    <property type="molecule type" value="Genomic_DNA"/>
</dbReference>
<accession>A0ABM9NDP6</accession>